<name>A0ABY8W4B5_9ACTN</name>
<evidence type="ECO:0000256" key="2">
    <source>
        <dbReference type="ARBA" id="ARBA00023125"/>
    </source>
</evidence>
<feature type="domain" description="HTH araC/xylS-type" evidence="4">
    <location>
        <begin position="135"/>
        <end position="232"/>
    </location>
</feature>
<organism evidence="5 6">
    <name type="scientific">Actinoplanes oblitus</name>
    <dbReference type="NCBI Taxonomy" id="3040509"/>
    <lineage>
        <taxon>Bacteria</taxon>
        <taxon>Bacillati</taxon>
        <taxon>Actinomycetota</taxon>
        <taxon>Actinomycetes</taxon>
        <taxon>Micromonosporales</taxon>
        <taxon>Micromonosporaceae</taxon>
        <taxon>Actinoplanes</taxon>
    </lineage>
</organism>
<dbReference type="Gene3D" id="1.10.10.60">
    <property type="entry name" value="Homeodomain-like"/>
    <property type="match status" value="1"/>
</dbReference>
<dbReference type="Pfam" id="PF12833">
    <property type="entry name" value="HTH_18"/>
    <property type="match status" value="1"/>
</dbReference>
<dbReference type="RefSeq" id="WP_284913749.1">
    <property type="nucleotide sequence ID" value="NZ_CP126980.1"/>
</dbReference>
<dbReference type="Proteomes" id="UP001240150">
    <property type="component" value="Chromosome"/>
</dbReference>
<gene>
    <name evidence="5" type="ORF">ACTOB_004486</name>
</gene>
<proteinExistence type="predicted"/>
<evidence type="ECO:0000256" key="3">
    <source>
        <dbReference type="ARBA" id="ARBA00023163"/>
    </source>
</evidence>
<dbReference type="Pfam" id="PF20240">
    <property type="entry name" value="DUF6597"/>
    <property type="match status" value="1"/>
</dbReference>
<keyword evidence="3" id="KW-0804">Transcription</keyword>
<dbReference type="PROSITE" id="PS01124">
    <property type="entry name" value="HTH_ARAC_FAMILY_2"/>
    <property type="match status" value="1"/>
</dbReference>
<accession>A0ABY8W4B5</accession>
<dbReference type="SMART" id="SM00342">
    <property type="entry name" value="HTH_ARAC"/>
    <property type="match status" value="1"/>
</dbReference>
<keyword evidence="2" id="KW-0238">DNA-binding</keyword>
<sequence length="238" mass="25623">MSYVELAPPAALRGVATCLWRSTIPDRPRRAPILPDGCVDLIWESGRGAFLAGPDTGPVPDHTPGGRTLVGVRLRPGAGGTLLGVPLEPLRNLRPDLTDLRPGAALRLPGDLPPAEALRRLVALTGALSRERPPDPALLEAVRLLRDPRVRVPSLGDRLGIGDRQLRRRFSAAVGYGPKTLQRIFRFRRFLSLLGQGSAAELAALAGYTDQAHLTRETVEFAGLTPAVLARARTVDQQ</sequence>
<protein>
    <submittedName>
        <fullName evidence="5">Helix-turn-helix domain-containing protein</fullName>
    </submittedName>
</protein>
<keyword evidence="6" id="KW-1185">Reference proteome</keyword>
<dbReference type="InterPro" id="IPR046532">
    <property type="entry name" value="DUF6597"/>
</dbReference>
<evidence type="ECO:0000313" key="5">
    <source>
        <dbReference type="EMBL" id="WIM92543.1"/>
    </source>
</evidence>
<evidence type="ECO:0000256" key="1">
    <source>
        <dbReference type="ARBA" id="ARBA00023015"/>
    </source>
</evidence>
<dbReference type="PANTHER" id="PTHR46796">
    <property type="entry name" value="HTH-TYPE TRANSCRIPTIONAL ACTIVATOR RHAS-RELATED"/>
    <property type="match status" value="1"/>
</dbReference>
<dbReference type="EMBL" id="CP126980">
    <property type="protein sequence ID" value="WIM92543.1"/>
    <property type="molecule type" value="Genomic_DNA"/>
</dbReference>
<dbReference type="InterPro" id="IPR050204">
    <property type="entry name" value="AraC_XylS_family_regulators"/>
</dbReference>
<evidence type="ECO:0000313" key="6">
    <source>
        <dbReference type="Proteomes" id="UP001240150"/>
    </source>
</evidence>
<keyword evidence="1" id="KW-0805">Transcription regulation</keyword>
<dbReference type="PANTHER" id="PTHR46796:SF15">
    <property type="entry name" value="BLL1074 PROTEIN"/>
    <property type="match status" value="1"/>
</dbReference>
<evidence type="ECO:0000259" key="4">
    <source>
        <dbReference type="PROSITE" id="PS01124"/>
    </source>
</evidence>
<reference evidence="5 6" key="1">
    <citation type="submission" date="2023-06" db="EMBL/GenBank/DDBJ databases">
        <authorList>
            <person name="Yushchuk O."/>
            <person name="Binda E."/>
            <person name="Ruckert-Reed C."/>
            <person name="Fedorenko V."/>
            <person name="Kalinowski J."/>
            <person name="Marinelli F."/>
        </authorList>
    </citation>
    <scope>NUCLEOTIDE SEQUENCE [LARGE SCALE GENOMIC DNA]</scope>
    <source>
        <strain evidence="5 6">NRRL 3884</strain>
    </source>
</reference>
<dbReference type="InterPro" id="IPR018060">
    <property type="entry name" value="HTH_AraC"/>
</dbReference>